<dbReference type="Gene3D" id="3.40.1010.10">
    <property type="entry name" value="Cobalt-precorrin-4 Transmethylase, Domain 1"/>
    <property type="match status" value="1"/>
</dbReference>
<keyword evidence="5 6" id="KW-0949">S-adenosyl-L-methionine</keyword>
<protein>
    <recommendedName>
        <fullName evidence="6">Ribosomal RNA small subunit methyltransferase I</fullName>
        <ecNumber evidence="6">2.1.1.198</ecNumber>
    </recommendedName>
    <alternativeName>
        <fullName evidence="6">16S rRNA 2'-O-ribose C1402 methyltransferase</fullName>
    </alternativeName>
    <alternativeName>
        <fullName evidence="6">rRNA (cytidine-2'-O-)-methyltransferase RsmI</fullName>
    </alternativeName>
</protein>
<evidence type="ECO:0000256" key="5">
    <source>
        <dbReference type="ARBA" id="ARBA00022691"/>
    </source>
</evidence>
<dbReference type="Gene3D" id="3.30.950.10">
    <property type="entry name" value="Methyltransferase, Cobalt-precorrin-4 Transmethylase, Domain 2"/>
    <property type="match status" value="1"/>
</dbReference>
<keyword evidence="4 6" id="KW-0808">Transferase</keyword>
<dbReference type="STRING" id="314607.KB13_313"/>
<dbReference type="eggNOG" id="COG0313">
    <property type="taxonomic scope" value="Bacteria"/>
</dbReference>
<keyword evidence="1 6" id="KW-0963">Cytoplasm</keyword>
<dbReference type="CDD" id="cd11648">
    <property type="entry name" value="RsmI"/>
    <property type="match status" value="1"/>
</dbReference>
<evidence type="ECO:0000313" key="10">
    <source>
        <dbReference type="Proteomes" id="UP000004188"/>
    </source>
</evidence>
<feature type="domain" description="Tetrapyrrole methylase" evidence="7">
    <location>
        <begin position="55"/>
        <end position="255"/>
    </location>
</feature>
<dbReference type="NCBIfam" id="TIGR00096">
    <property type="entry name" value="16S rRNA (cytidine(1402)-2'-O)-methyltransferase"/>
    <property type="match status" value="1"/>
</dbReference>
<dbReference type="PANTHER" id="PTHR46111:SF1">
    <property type="entry name" value="RIBOSOMAL RNA SMALL SUBUNIT METHYLTRANSFERASE I"/>
    <property type="match status" value="1"/>
</dbReference>
<keyword evidence="3 6" id="KW-0489">Methyltransferase</keyword>
<comment type="function">
    <text evidence="6">Catalyzes the 2'-O-methylation of the ribose of cytidine 1402 (C1402) in 16S rRNA.</text>
</comment>
<feature type="domain" description="RsmI HTH" evidence="8">
    <location>
        <begin position="292"/>
        <end position="329"/>
    </location>
</feature>
<keyword evidence="10" id="KW-1185">Reference proteome</keyword>
<evidence type="ECO:0000259" key="8">
    <source>
        <dbReference type="Pfam" id="PF23016"/>
    </source>
</evidence>
<dbReference type="PANTHER" id="PTHR46111">
    <property type="entry name" value="RIBOSOMAL RNA SMALL SUBUNIT METHYLTRANSFERASE I"/>
    <property type="match status" value="1"/>
</dbReference>
<dbReference type="FunFam" id="3.40.1010.10:FF:000007">
    <property type="entry name" value="Ribosomal RNA small subunit methyltransferase I"/>
    <property type="match status" value="1"/>
</dbReference>
<dbReference type="InterPro" id="IPR014777">
    <property type="entry name" value="4pyrrole_Mease_sub1"/>
</dbReference>
<accession>B6BWD5</accession>
<dbReference type="InterPro" id="IPR008189">
    <property type="entry name" value="rRNA_ssu_MeTfrase_I"/>
</dbReference>
<dbReference type="InterPro" id="IPR053910">
    <property type="entry name" value="RsmI_HTH"/>
</dbReference>
<evidence type="ECO:0000313" key="9">
    <source>
        <dbReference type="EMBL" id="EDZ64181.1"/>
    </source>
</evidence>
<dbReference type="InterPro" id="IPR014776">
    <property type="entry name" value="4pyrrole_Mease_sub2"/>
</dbReference>
<dbReference type="GO" id="GO:0005737">
    <property type="term" value="C:cytoplasm"/>
    <property type="evidence" value="ECO:0007669"/>
    <property type="project" value="UniProtKB-SubCell"/>
</dbReference>
<dbReference type="InterPro" id="IPR000878">
    <property type="entry name" value="4pyrrol_Mease"/>
</dbReference>
<dbReference type="Pfam" id="PF23016">
    <property type="entry name" value="RsmI_C"/>
    <property type="match status" value="1"/>
</dbReference>
<dbReference type="HOGENOM" id="CLU_044779_2_0_4"/>
<dbReference type="Proteomes" id="UP000004188">
    <property type="component" value="Unassembled WGS sequence"/>
</dbReference>
<dbReference type="AlphaFoldDB" id="B6BWD5"/>
<dbReference type="HAMAP" id="MF_01877">
    <property type="entry name" value="16SrRNA_methyltr_I"/>
    <property type="match status" value="1"/>
</dbReference>
<dbReference type="SUPFAM" id="SSF53790">
    <property type="entry name" value="Tetrapyrrole methylase"/>
    <property type="match status" value="1"/>
</dbReference>
<evidence type="ECO:0000256" key="2">
    <source>
        <dbReference type="ARBA" id="ARBA00022552"/>
    </source>
</evidence>
<sequence>MDEGIATIAVGAHADKVKSISNDDKNLIGICLIKLFHFLNCILELLKQGKKMSTKLYIVATPIGNLKDITLRAIETLQLCKVIVCEDTRVTKKLLNHLSIQNKKIYTIHQHNEKSSALKIIDEAAQKGEGIAYLTDAGTPCISDPGMFLVSQARSLNIRVVPIPGASAITAAFSVSGIDDGRFNFVGFLPTKLIAIQETLNQVNQQQKPTIFYESPKRVLSFLENVVNFISPSTKLFIAREMTKLFESFYSDSAENLFRYFIDTPEEIKGEFVIIVIPNKIKEKLISNEEISLLKILMKELPLKKAAAIVSEFYNGNKKDIYNIGIDLKNE</sequence>
<dbReference type="GO" id="GO:0070677">
    <property type="term" value="F:rRNA (cytosine-2'-O-)-methyltransferase activity"/>
    <property type="evidence" value="ECO:0007669"/>
    <property type="project" value="UniProtKB-UniRule"/>
</dbReference>
<evidence type="ECO:0000256" key="6">
    <source>
        <dbReference type="HAMAP-Rule" id="MF_01877"/>
    </source>
</evidence>
<proteinExistence type="inferred from homology"/>
<gene>
    <name evidence="6" type="primary">rsmI</name>
    <name evidence="9" type="ORF">KB13_313</name>
</gene>
<name>B6BWD5_9PROT</name>
<comment type="subcellular location">
    <subcellularLocation>
        <location evidence="6">Cytoplasm</location>
    </subcellularLocation>
</comment>
<dbReference type="Pfam" id="PF00590">
    <property type="entry name" value="TP_methylase"/>
    <property type="match status" value="1"/>
</dbReference>
<evidence type="ECO:0000259" key="7">
    <source>
        <dbReference type="Pfam" id="PF00590"/>
    </source>
</evidence>
<comment type="catalytic activity">
    <reaction evidence="6">
        <text>cytidine(1402) in 16S rRNA + S-adenosyl-L-methionine = 2'-O-methylcytidine(1402) in 16S rRNA + S-adenosyl-L-homocysteine + H(+)</text>
        <dbReference type="Rhea" id="RHEA:42924"/>
        <dbReference type="Rhea" id="RHEA-COMP:10285"/>
        <dbReference type="Rhea" id="RHEA-COMP:10286"/>
        <dbReference type="ChEBI" id="CHEBI:15378"/>
        <dbReference type="ChEBI" id="CHEBI:57856"/>
        <dbReference type="ChEBI" id="CHEBI:59789"/>
        <dbReference type="ChEBI" id="CHEBI:74495"/>
        <dbReference type="ChEBI" id="CHEBI:82748"/>
        <dbReference type="EC" id="2.1.1.198"/>
    </reaction>
</comment>
<dbReference type="PIRSF" id="PIRSF005917">
    <property type="entry name" value="MTase_YraL"/>
    <property type="match status" value="1"/>
</dbReference>
<comment type="similarity">
    <text evidence="6">Belongs to the methyltransferase superfamily. RsmI family.</text>
</comment>
<dbReference type="EC" id="2.1.1.198" evidence="6"/>
<organism evidence="9 10">
    <name type="scientific">beta proteobacterium KB13</name>
    <dbReference type="NCBI Taxonomy" id="314607"/>
    <lineage>
        <taxon>Bacteria</taxon>
        <taxon>Pseudomonadati</taxon>
        <taxon>Pseudomonadota</taxon>
        <taxon>Betaproteobacteria</taxon>
        <taxon>Nitrosomonadales</taxon>
        <taxon>OM43 clade</taxon>
    </lineage>
</organism>
<keyword evidence="2 6" id="KW-0698">rRNA processing</keyword>
<evidence type="ECO:0000256" key="1">
    <source>
        <dbReference type="ARBA" id="ARBA00022490"/>
    </source>
</evidence>
<dbReference type="EMBL" id="DS995299">
    <property type="protein sequence ID" value="EDZ64181.1"/>
    <property type="molecule type" value="Genomic_DNA"/>
</dbReference>
<evidence type="ECO:0000256" key="3">
    <source>
        <dbReference type="ARBA" id="ARBA00022603"/>
    </source>
</evidence>
<reference evidence="10" key="1">
    <citation type="journal article" date="2012" name="Stand. Genomic Sci.">
        <title>Genome sequence of strain HIMB624, a cultured representative from the OM43 clade of marine Betaproteobacteria.</title>
        <authorList>
            <person name="Huggett M.J."/>
            <person name="Hayakawa D.H."/>
            <person name="Rappe M.S."/>
        </authorList>
    </citation>
    <scope>NUCLEOTIDE SEQUENCE [LARGE SCALE GENOMIC DNA]</scope>
    <source>
        <strain evidence="10">KB13</strain>
    </source>
</reference>
<evidence type="ECO:0000256" key="4">
    <source>
        <dbReference type="ARBA" id="ARBA00022679"/>
    </source>
</evidence>
<dbReference type="InterPro" id="IPR035996">
    <property type="entry name" value="4pyrrol_Methylase_sf"/>
</dbReference>